<dbReference type="PRINTS" id="PR00736">
    <property type="entry name" value="GLHYDRLASE15"/>
</dbReference>
<feature type="transmembrane region" description="Helical" evidence="10">
    <location>
        <begin position="21"/>
        <end position="37"/>
    </location>
</feature>
<dbReference type="HOGENOM" id="CLU_012173_2_0_1"/>
<comment type="catalytic activity">
    <reaction evidence="1">
        <text>Hydrolysis of terminal (1-&gt;4)-linked alpha-D-glucose residues successively from non-reducing ends of the chains with release of beta-D-glucose.</text>
        <dbReference type="EC" id="3.2.1.3"/>
    </reaction>
</comment>
<dbReference type="InterPro" id="IPR008928">
    <property type="entry name" value="6-hairpin_glycosidase_sf"/>
</dbReference>
<dbReference type="GO" id="GO:0004339">
    <property type="term" value="F:glucan 1,4-alpha-glucosidase activity"/>
    <property type="evidence" value="ECO:0007669"/>
    <property type="project" value="UniProtKB-EC"/>
</dbReference>
<evidence type="ECO:0000256" key="10">
    <source>
        <dbReference type="SAM" id="Phobius"/>
    </source>
</evidence>
<evidence type="ECO:0000256" key="4">
    <source>
        <dbReference type="ARBA" id="ARBA00022801"/>
    </source>
</evidence>
<dbReference type="KEGG" id="erc:Ecym_3314"/>
<evidence type="ECO:0000256" key="3">
    <source>
        <dbReference type="ARBA" id="ARBA00012593"/>
    </source>
</evidence>
<sequence length="600" mass="68010">MGKFQKTITSHHSRSHRLVRSPWALTAISFAIIWFFHDAFSSFYPISLRLGNDSSAMRSKGLEAKTIVTVLDFNNRTVLSIGASNKHIQLNQITPSTISRADFSKWIEEQKEISLENMLTNIGDSRLNNGLVSTEGVAEGVVVASTSKEHPDYFYQWTRDGAITVNTVVNILVDTPRVNITLVGTVLKYINNTYVLQRVQNPSGSFEDDLSGLGEPKFMVDNSQFTGSWGRPQNDGPALRVITIMNFLNYLKGNNLTLEDAATMYRSYYGTDSLPLTFQNEQELFSKVIYYDLVYIMENWFKESFDLWEEVIGIHFFTTLCQLKALKLSFLHISNGVFKADVLFLERLQSIIDAVTTFMIKDSGFLNHNLNFIVETPSILGQRSGLNIGSLIGSILTHDELDFEPSSIGAVPFNIDHPAILNVLYEMVKRMSILYPINHGRANLNMGVGLGRYPEDIYNGIGVSEANPWFLATSTAAEMMYKFVYQHYKSSKDLVIELDNDNWNCAFWSLIFNGLSSISKTEARLIIPFNSPAYHQTMHSIVSYGDSFLDEVRLHVSEEGEMSEQFNKYTGFLQGARHLTWSYGAFLSSIRWRDKVQNYC</sequence>
<dbReference type="AlphaFoldDB" id="G8JRN6"/>
<dbReference type="Pfam" id="PF00723">
    <property type="entry name" value="Glyco_hydro_15"/>
    <property type="match status" value="1"/>
</dbReference>
<protein>
    <recommendedName>
        <fullName evidence="3">glucan 1,4-alpha-glucosidase</fullName>
        <ecNumber evidence="3">3.2.1.3</ecNumber>
    </recommendedName>
    <alternativeName>
        <fullName evidence="9">1,4-alpha-D-glucan glucohydrolase</fullName>
    </alternativeName>
    <alternativeName>
        <fullName evidence="8">Glucan 1,4-alpha-glucosidase</fullName>
    </alternativeName>
</protein>
<dbReference type="OMA" id="SHFWNQS"/>
<evidence type="ECO:0000256" key="1">
    <source>
        <dbReference type="ARBA" id="ARBA00001863"/>
    </source>
</evidence>
<reference evidence="13" key="1">
    <citation type="journal article" date="2012" name="G3 (Bethesda)">
        <title>Pichia sorbitophila, an interspecies yeast hybrid reveals early steps of genome resolution following polyploidization.</title>
        <authorList>
            <person name="Leh Louis V."/>
            <person name="Despons L."/>
            <person name="Friedrich A."/>
            <person name="Martin T."/>
            <person name="Durrens P."/>
            <person name="Casaregola S."/>
            <person name="Neuveglise C."/>
            <person name="Fairhead C."/>
            <person name="Marck C."/>
            <person name="Cruz J.A."/>
            <person name="Straub M.L."/>
            <person name="Kugler V."/>
            <person name="Sacerdot C."/>
            <person name="Uzunov Z."/>
            <person name="Thierry A."/>
            <person name="Weiss S."/>
            <person name="Bleykasten C."/>
            <person name="De Montigny J."/>
            <person name="Jacques N."/>
            <person name="Jung P."/>
            <person name="Lemaire M."/>
            <person name="Mallet S."/>
            <person name="Morel G."/>
            <person name="Richard G.F."/>
            <person name="Sarkar A."/>
            <person name="Savel G."/>
            <person name="Schacherer J."/>
            <person name="Seret M.L."/>
            <person name="Talla E."/>
            <person name="Samson G."/>
            <person name="Jubin C."/>
            <person name="Poulain J."/>
            <person name="Vacherie B."/>
            <person name="Barbe V."/>
            <person name="Pelletier E."/>
            <person name="Sherman D.J."/>
            <person name="Westhof E."/>
            <person name="Weissenbach J."/>
            <person name="Baret P.V."/>
            <person name="Wincker P."/>
            <person name="Gaillardin C."/>
            <person name="Dujon B."/>
            <person name="Souciet J.L."/>
        </authorList>
    </citation>
    <scope>NUCLEOTIDE SEQUENCE [LARGE SCALE GENOMIC DNA]</scope>
    <source>
        <strain evidence="13">CBS 270.75 / DBVPG 7215 / KCTC 17166 / NRRL Y-17582</strain>
    </source>
</reference>
<dbReference type="GeneID" id="11468907"/>
<keyword evidence="5" id="KW-0119">Carbohydrate metabolism</keyword>
<name>G8JRN6_ERECY</name>
<keyword evidence="10" id="KW-0812">Transmembrane</keyword>
<dbReference type="STRING" id="931890.G8JRN6"/>
<dbReference type="EC" id="3.2.1.3" evidence="3"/>
<keyword evidence="4" id="KW-0378">Hydrolase</keyword>
<keyword evidence="13" id="KW-1185">Reference proteome</keyword>
<dbReference type="PANTHER" id="PTHR31616:SF9">
    <property type="entry name" value="GLUCOAMYLASE, INTRACELLULAR SPORULATION-SPECIFIC"/>
    <property type="match status" value="1"/>
</dbReference>
<evidence type="ECO:0000313" key="13">
    <source>
        <dbReference type="Proteomes" id="UP000006790"/>
    </source>
</evidence>
<gene>
    <name evidence="12" type="ordered locus">Ecym_3314</name>
</gene>
<dbReference type="GO" id="GO:0000324">
    <property type="term" value="C:fungal-type vacuole"/>
    <property type="evidence" value="ECO:0007669"/>
    <property type="project" value="EnsemblFungi"/>
</dbReference>
<dbReference type="Gene3D" id="1.50.10.10">
    <property type="match status" value="1"/>
</dbReference>
<dbReference type="RefSeq" id="XP_003645622.1">
    <property type="nucleotide sequence ID" value="XM_003645574.1"/>
</dbReference>
<evidence type="ECO:0000259" key="11">
    <source>
        <dbReference type="Pfam" id="PF00723"/>
    </source>
</evidence>
<keyword evidence="10" id="KW-1133">Transmembrane helix</keyword>
<evidence type="ECO:0000313" key="12">
    <source>
        <dbReference type="EMBL" id="AET38805.1"/>
    </source>
</evidence>
<evidence type="ECO:0000256" key="2">
    <source>
        <dbReference type="ARBA" id="ARBA00006188"/>
    </source>
</evidence>
<evidence type="ECO:0000256" key="5">
    <source>
        <dbReference type="ARBA" id="ARBA00023277"/>
    </source>
</evidence>
<dbReference type="InterPro" id="IPR012341">
    <property type="entry name" value="6hp_glycosidase-like_sf"/>
</dbReference>
<dbReference type="InterPro" id="IPR000165">
    <property type="entry name" value="Glucoamylase"/>
</dbReference>
<dbReference type="eggNOG" id="ENOG502QPM2">
    <property type="taxonomic scope" value="Eukaryota"/>
</dbReference>
<dbReference type="PANTHER" id="PTHR31616">
    <property type="entry name" value="TREHALASE"/>
    <property type="match status" value="1"/>
</dbReference>
<dbReference type="EMBL" id="CP002499">
    <property type="protein sequence ID" value="AET38805.1"/>
    <property type="molecule type" value="Genomic_DNA"/>
</dbReference>
<evidence type="ECO:0000256" key="6">
    <source>
        <dbReference type="ARBA" id="ARBA00023295"/>
    </source>
</evidence>
<dbReference type="InterPro" id="IPR011613">
    <property type="entry name" value="GH15-like"/>
</dbReference>
<evidence type="ECO:0000256" key="7">
    <source>
        <dbReference type="ARBA" id="ARBA00023326"/>
    </source>
</evidence>
<dbReference type="FunCoup" id="G8JRN6">
    <property type="interactions" value="95"/>
</dbReference>
<keyword evidence="7" id="KW-0624">Polysaccharide degradation</keyword>
<feature type="domain" description="GH15-like" evidence="11">
    <location>
        <begin position="131"/>
        <end position="590"/>
    </location>
</feature>
<keyword evidence="6" id="KW-0326">Glycosidase</keyword>
<evidence type="ECO:0000256" key="9">
    <source>
        <dbReference type="ARBA" id="ARBA00033473"/>
    </source>
</evidence>
<dbReference type="SUPFAM" id="SSF48208">
    <property type="entry name" value="Six-hairpin glycosidases"/>
    <property type="match status" value="1"/>
</dbReference>
<accession>G8JRN6</accession>
<comment type="similarity">
    <text evidence="2">Belongs to the glycosyl hydrolase 15 family.</text>
</comment>
<dbReference type="InParanoid" id="G8JRN6"/>
<evidence type="ECO:0000256" key="8">
    <source>
        <dbReference type="ARBA" id="ARBA00033442"/>
    </source>
</evidence>
<organism evidence="12 13">
    <name type="scientific">Eremothecium cymbalariae (strain CBS 270.75 / DBVPG 7215 / KCTC 17166 / NRRL Y-17582)</name>
    <name type="common">Yeast</name>
    <dbReference type="NCBI Taxonomy" id="931890"/>
    <lineage>
        <taxon>Eukaryota</taxon>
        <taxon>Fungi</taxon>
        <taxon>Dikarya</taxon>
        <taxon>Ascomycota</taxon>
        <taxon>Saccharomycotina</taxon>
        <taxon>Saccharomycetes</taxon>
        <taxon>Saccharomycetales</taxon>
        <taxon>Saccharomycetaceae</taxon>
        <taxon>Eremothecium</taxon>
    </lineage>
</organism>
<dbReference type="OrthoDB" id="6123450at2759"/>
<dbReference type="Proteomes" id="UP000006790">
    <property type="component" value="Chromosome 3"/>
</dbReference>
<keyword evidence="10" id="KW-0472">Membrane</keyword>
<dbReference type="GO" id="GO:0005980">
    <property type="term" value="P:glycogen catabolic process"/>
    <property type="evidence" value="ECO:0007669"/>
    <property type="project" value="EnsemblFungi"/>
</dbReference>
<proteinExistence type="inferred from homology"/>